<evidence type="ECO:0000313" key="2">
    <source>
        <dbReference type="EMBL" id="MBP3959377.1"/>
    </source>
</evidence>
<dbReference type="RefSeq" id="WP_210660017.1">
    <property type="nucleotide sequence ID" value="NZ_JAGKQQ010000001.1"/>
</dbReference>
<reference evidence="2 3" key="1">
    <citation type="submission" date="2021-04" db="EMBL/GenBank/DDBJ databases">
        <authorList>
            <person name="Ivanova A."/>
        </authorList>
    </citation>
    <scope>NUCLEOTIDE SEQUENCE [LARGE SCALE GENOMIC DNA]</scope>
    <source>
        <strain evidence="2 3">G18</strain>
    </source>
</reference>
<feature type="transmembrane region" description="Helical" evidence="1">
    <location>
        <begin position="979"/>
        <end position="998"/>
    </location>
</feature>
<protein>
    <submittedName>
        <fullName evidence="2">Uncharacterized protein</fullName>
    </submittedName>
</protein>
<feature type="transmembrane region" description="Helical" evidence="1">
    <location>
        <begin position="1004"/>
        <end position="1023"/>
    </location>
</feature>
<gene>
    <name evidence="2" type="ORF">J8F10_29375</name>
</gene>
<keyword evidence="1" id="KW-1133">Transmembrane helix</keyword>
<proteinExistence type="predicted"/>
<evidence type="ECO:0000256" key="1">
    <source>
        <dbReference type="SAM" id="Phobius"/>
    </source>
</evidence>
<keyword evidence="3" id="KW-1185">Reference proteome</keyword>
<evidence type="ECO:0000313" key="3">
    <source>
        <dbReference type="Proteomes" id="UP000676565"/>
    </source>
</evidence>
<feature type="transmembrane region" description="Helical" evidence="1">
    <location>
        <begin position="955"/>
        <end position="972"/>
    </location>
</feature>
<comment type="caution">
    <text evidence="2">The sequence shown here is derived from an EMBL/GenBank/DDBJ whole genome shotgun (WGS) entry which is preliminary data.</text>
</comment>
<dbReference type="Proteomes" id="UP000676565">
    <property type="component" value="Unassembled WGS sequence"/>
</dbReference>
<organism evidence="2 3">
    <name type="scientific">Gemmata palustris</name>
    <dbReference type="NCBI Taxonomy" id="2822762"/>
    <lineage>
        <taxon>Bacteria</taxon>
        <taxon>Pseudomonadati</taxon>
        <taxon>Planctomycetota</taxon>
        <taxon>Planctomycetia</taxon>
        <taxon>Gemmatales</taxon>
        <taxon>Gemmataceae</taxon>
        <taxon>Gemmata</taxon>
    </lineage>
</organism>
<dbReference type="EMBL" id="JAGKQQ010000001">
    <property type="protein sequence ID" value="MBP3959377.1"/>
    <property type="molecule type" value="Genomic_DNA"/>
</dbReference>
<accession>A0ABS5C068</accession>
<keyword evidence="1" id="KW-0812">Transmembrane</keyword>
<name>A0ABS5C068_9BACT</name>
<feature type="transmembrane region" description="Helical" evidence="1">
    <location>
        <begin position="1030"/>
        <end position="1051"/>
    </location>
</feature>
<keyword evidence="1" id="KW-0472">Membrane</keyword>
<sequence length="1598" mass="167492">MPRSGWLLLVCVCAAGGALGAVPRQPVKSVVHSALDLVPVDDPFPIRRMRGADARLPHLLKELEPGPVVQLPRPEFEARVRAAGRASYQAKHGARIADATYTAELDGGDLTGTAELGILNASGASTFLPLDPLKLAVSGAKWAPGGEAVMAVLPTAPSTPSTSVPVVWVSGDGRRVLQFRWSLTGTTEPGERRFEMRVPPCPAAVLQLDLPADQVPTTSADVLLTGPFEVPGKPARRAWSLRFGGRPKLEFAVRAGGTPSVVATAALVAKYELNPGQLSAAFEYELRPARGSVGEWAFTADPGLRITEVVTNNRAGWVVDPPLVPNGPRRVRVSLRQPGPGGKVLISAVAPLPDPARPPDAPLPVVRPLGAVLESESIELRLAPGLKIDSWAPGDYRLIDSTQPPPGTTDPARVLSLVGTLLATGPDDVFRRMPSVRTSAPDVEFTSLERLEWRLRAAHATLVARVRVRVTRGPLFQLTVRPPPGFTLDRGAAGTDELVAHIGPPVPAGQVIELARPLLSSQYADLRLEFRGAGARPGAPVPFPAFAVLGATERSGWLSVTADPTWALDAEPGAGATPAGLWGWVTTDAPRDARAVYFFRAKEPDGFVTLAPARPQVRAQASASLDAPGSRWNATTRLTLSVSGGVLSNVTVFVPGSHERERSWKLLDPANAVTAAVPVPPELLNAAPLLAPLDVRASTIGTRARGNTDGTFWVLQFARPLTGTAVLETTAPGPAFGDDAVALPVPQVPGAGQTTKADVSPALKGRVAVEVIGNSVRVGARPGAGLGAHPVSDAYLLTAVRAPDDVVVAFGGTVRDSLGGTLRIGLPPGADVRGVCVAGRWVNPAASRAPGAELPVPVPAGAVVHFEVRYRLPVPSGWPTRRVTSPVPTVPGDPPVRRWWSFAPGALPGWPARPWDTSVDEPALLGGPLAGGAPVLVTRSDDEWVRVGSVRAADALAVGAIALVSALGWIAAHRRRARVTLVLAGAVVGALVITELGPPWWGRVAWPVLCMAVVVLAGVLAHLGGLRRGVAPVGAGVVALGFALHSISALAQQPAPVTVLVVPRADGGEDVVAPRALLDGLDAITRPPLPAPAITSAAYQVRADEAGARVTARFVVHALRASDNVVPLPLGDARLESVTVGGAPAFPVARSDGYAVALPGPGRYEVEVRFAVAATVAGAEREVRFSVPEVADAKLSAALPGSAHQPHTVGRVGRQVVGRASESATVETELGAVKSVQLRWREGAGGSAVVKVREGCVWDVTEAGAELSAAYLVRVDQGSVGGLRFDVPAELEVLRVAVRSTDLLAAPLALRDWTLGQEQGGARPLQLDFQAPAGGRFLVVLECAPRRSLTRQPVLRFPRIVFGSVKGETEAIYGLRANRVTVDEVGRGGVIDFPADALRDFAAIPDLKLDPNKPVRAFRLVPGATAELRPVLRAGDPPAVRTVTTWRVGPHRADATGTVTWTARDPVALVEFSVANVTVLEVRGPDVMSWNQTGGRVQVWLRSGAKEDAIEWTGTSAPAPPGAPPAPLPFDPAHPKVAHANLVSDEVRVQPIDGWSALVDRARGWQTVPALNGELRFRADSPSAQGLRVQLAPRPPAR</sequence>